<accession>A0ABN3UHK5</accession>
<evidence type="ECO:0000256" key="1">
    <source>
        <dbReference type="SAM" id="MobiDB-lite"/>
    </source>
</evidence>
<evidence type="ECO:0000313" key="4">
    <source>
        <dbReference type="Proteomes" id="UP001501326"/>
    </source>
</evidence>
<feature type="compositionally biased region" description="Low complexity" evidence="1">
    <location>
        <begin position="61"/>
        <end position="83"/>
    </location>
</feature>
<evidence type="ECO:0000313" key="3">
    <source>
        <dbReference type="EMBL" id="GAA2733024.1"/>
    </source>
</evidence>
<dbReference type="RefSeq" id="WP_344190903.1">
    <property type="nucleotide sequence ID" value="NZ_BAAARN010000001.1"/>
</dbReference>
<dbReference type="Proteomes" id="UP001501326">
    <property type="component" value="Unassembled WGS sequence"/>
</dbReference>
<dbReference type="SUPFAM" id="SSF52266">
    <property type="entry name" value="SGNH hydrolase"/>
    <property type="match status" value="1"/>
</dbReference>
<evidence type="ECO:0000259" key="2">
    <source>
        <dbReference type="Pfam" id="PF13472"/>
    </source>
</evidence>
<reference evidence="3 4" key="1">
    <citation type="journal article" date="2019" name="Int. J. Syst. Evol. Microbiol.">
        <title>The Global Catalogue of Microorganisms (GCM) 10K type strain sequencing project: providing services to taxonomists for standard genome sequencing and annotation.</title>
        <authorList>
            <consortium name="The Broad Institute Genomics Platform"/>
            <consortium name="The Broad Institute Genome Sequencing Center for Infectious Disease"/>
            <person name="Wu L."/>
            <person name="Ma J."/>
        </authorList>
    </citation>
    <scope>NUCLEOTIDE SEQUENCE [LARGE SCALE GENOMIC DNA]</scope>
    <source>
        <strain evidence="3 4">JCM 16378</strain>
    </source>
</reference>
<name>A0ABN3UHK5_9MICO</name>
<dbReference type="Pfam" id="PF13472">
    <property type="entry name" value="Lipase_GDSL_2"/>
    <property type="match status" value="1"/>
</dbReference>
<dbReference type="Gene3D" id="3.40.50.1110">
    <property type="entry name" value="SGNH hydrolase"/>
    <property type="match status" value="1"/>
</dbReference>
<proteinExistence type="predicted"/>
<comment type="caution">
    <text evidence="3">The sequence shown here is derived from an EMBL/GenBank/DDBJ whole genome shotgun (WGS) entry which is preliminary data.</text>
</comment>
<dbReference type="PANTHER" id="PTHR30383:SF5">
    <property type="entry name" value="SGNH HYDROLASE-TYPE ESTERASE DOMAIN-CONTAINING PROTEIN"/>
    <property type="match status" value="1"/>
</dbReference>
<dbReference type="InterPro" id="IPR013830">
    <property type="entry name" value="SGNH_hydro"/>
</dbReference>
<feature type="compositionally biased region" description="Low complexity" evidence="1">
    <location>
        <begin position="37"/>
        <end position="54"/>
    </location>
</feature>
<organism evidence="3 4">
    <name type="scientific">Pedococcus aerophilus</name>
    <dbReference type="NCBI Taxonomy" id="436356"/>
    <lineage>
        <taxon>Bacteria</taxon>
        <taxon>Bacillati</taxon>
        <taxon>Actinomycetota</taxon>
        <taxon>Actinomycetes</taxon>
        <taxon>Micrococcales</taxon>
        <taxon>Intrasporangiaceae</taxon>
        <taxon>Pedococcus</taxon>
    </lineage>
</organism>
<dbReference type="PANTHER" id="PTHR30383">
    <property type="entry name" value="THIOESTERASE 1/PROTEASE 1/LYSOPHOSPHOLIPASE L1"/>
    <property type="match status" value="1"/>
</dbReference>
<keyword evidence="4" id="KW-1185">Reference proteome</keyword>
<feature type="domain" description="SGNH hydrolase-type esterase" evidence="2">
    <location>
        <begin position="94"/>
        <end position="322"/>
    </location>
</feature>
<gene>
    <name evidence="3" type="ORF">GCM10009867_10230</name>
</gene>
<feature type="region of interest" description="Disordered" evidence="1">
    <location>
        <begin position="37"/>
        <end position="83"/>
    </location>
</feature>
<protein>
    <recommendedName>
        <fullName evidence="2">SGNH hydrolase-type esterase domain-containing protein</fullName>
    </recommendedName>
</protein>
<sequence length="332" mass="33728">MNRRRLAAVLAVLALLLGVGAVVGFTTGAVDRVLGGAPAPSTASTTSAPTTSAPTSPPRSGPTTSAPPSSTAPGSGSTISPPSSAPAGTGYYLALGDSLAAGFQNGADHRTEGYVGAVRAALEERDGPTQLVNLACSGETTTSMLEGGGCTYDEGTQLAAAEAFLRENAADTRLVTLDIGGNDVARCGFGGLKPSCTTPALATLSDNLPQITSRLRAAAPKAQVVVLNYYDPFLVLDLLGDAGLGQKSVTELAKVNGVIARSAAASGARVADVATAFQTTVTTPTTVKDVGRLPTNLARILQWTWMAPPRFDFHANDAGYAVMARAVVAQLR</sequence>
<dbReference type="EMBL" id="BAAARN010000001">
    <property type="protein sequence ID" value="GAA2733024.1"/>
    <property type="molecule type" value="Genomic_DNA"/>
</dbReference>
<dbReference type="InterPro" id="IPR051532">
    <property type="entry name" value="Ester_Hydrolysis_Enzymes"/>
</dbReference>
<dbReference type="InterPro" id="IPR036514">
    <property type="entry name" value="SGNH_hydro_sf"/>
</dbReference>